<name>A0A2K3MSC6_TRIPR</name>
<evidence type="ECO:0000313" key="3">
    <source>
        <dbReference type="Proteomes" id="UP000236291"/>
    </source>
</evidence>
<gene>
    <name evidence="2" type="ORF">L195_g016877</name>
</gene>
<evidence type="ECO:0000259" key="1">
    <source>
        <dbReference type="Pfam" id="PF00078"/>
    </source>
</evidence>
<reference evidence="2 3" key="1">
    <citation type="journal article" date="2014" name="Am. J. Bot.">
        <title>Genome assembly and annotation for red clover (Trifolium pratense; Fabaceae).</title>
        <authorList>
            <person name="Istvanek J."/>
            <person name="Jaros M."/>
            <person name="Krenek A."/>
            <person name="Repkova J."/>
        </authorList>
    </citation>
    <scope>NUCLEOTIDE SEQUENCE [LARGE SCALE GENOMIC DNA]</scope>
    <source>
        <strain evidence="3">cv. Tatra</strain>
        <tissue evidence="2">Young leaves</tissue>
    </source>
</reference>
<feature type="domain" description="Reverse transcriptase" evidence="1">
    <location>
        <begin position="77"/>
        <end position="206"/>
    </location>
</feature>
<dbReference type="EMBL" id="ASHM01011768">
    <property type="protein sequence ID" value="PNX93720.1"/>
    <property type="molecule type" value="Genomic_DNA"/>
</dbReference>
<accession>A0A2K3MSC6</accession>
<dbReference type="Proteomes" id="UP000236291">
    <property type="component" value="Unassembled WGS sequence"/>
</dbReference>
<feature type="non-terminal residue" evidence="2">
    <location>
        <position position="303"/>
    </location>
</feature>
<dbReference type="STRING" id="57577.A0A2K3MSC6"/>
<evidence type="ECO:0000313" key="2">
    <source>
        <dbReference type="EMBL" id="PNX93720.1"/>
    </source>
</evidence>
<comment type="caution">
    <text evidence="2">The sequence shown here is derived from an EMBL/GenBank/DDBJ whole genome shotgun (WGS) entry which is preliminary data.</text>
</comment>
<dbReference type="CDD" id="cd01650">
    <property type="entry name" value="RT_nLTR_like"/>
    <property type="match status" value="1"/>
</dbReference>
<dbReference type="AlphaFoldDB" id="A0A2K3MSC6"/>
<dbReference type="PANTHER" id="PTHR46890">
    <property type="entry name" value="NON-LTR RETROLELEMENT REVERSE TRANSCRIPTASE-LIKE PROTEIN-RELATED"/>
    <property type="match status" value="1"/>
</dbReference>
<dbReference type="InterPro" id="IPR043502">
    <property type="entry name" value="DNA/RNA_pol_sf"/>
</dbReference>
<organism evidence="2 3">
    <name type="scientific">Trifolium pratense</name>
    <name type="common">Red clover</name>
    <dbReference type="NCBI Taxonomy" id="57577"/>
    <lineage>
        <taxon>Eukaryota</taxon>
        <taxon>Viridiplantae</taxon>
        <taxon>Streptophyta</taxon>
        <taxon>Embryophyta</taxon>
        <taxon>Tracheophyta</taxon>
        <taxon>Spermatophyta</taxon>
        <taxon>Magnoliopsida</taxon>
        <taxon>eudicotyledons</taxon>
        <taxon>Gunneridae</taxon>
        <taxon>Pentapetalae</taxon>
        <taxon>rosids</taxon>
        <taxon>fabids</taxon>
        <taxon>Fabales</taxon>
        <taxon>Fabaceae</taxon>
        <taxon>Papilionoideae</taxon>
        <taxon>50 kb inversion clade</taxon>
        <taxon>NPAAA clade</taxon>
        <taxon>Hologalegina</taxon>
        <taxon>IRL clade</taxon>
        <taxon>Trifolieae</taxon>
        <taxon>Trifolium</taxon>
    </lineage>
</organism>
<dbReference type="InterPro" id="IPR052343">
    <property type="entry name" value="Retrotransposon-Effector_Assoc"/>
</dbReference>
<dbReference type="InterPro" id="IPR000477">
    <property type="entry name" value="RT_dom"/>
</dbReference>
<reference evidence="2 3" key="2">
    <citation type="journal article" date="2017" name="Front. Plant Sci.">
        <title>Gene Classification and Mining of Molecular Markers Useful in Red Clover (Trifolium pratense) Breeding.</title>
        <authorList>
            <person name="Istvanek J."/>
            <person name="Dluhosova J."/>
            <person name="Dluhos P."/>
            <person name="Patkova L."/>
            <person name="Nedelnik J."/>
            <person name="Repkova J."/>
        </authorList>
    </citation>
    <scope>NUCLEOTIDE SEQUENCE [LARGE SCALE GENOMIC DNA]</scope>
    <source>
        <strain evidence="3">cv. Tatra</strain>
        <tissue evidence="2">Young leaves</tissue>
    </source>
</reference>
<sequence length="303" mass="34296">MAKAYFNQLFEAKEGAHEPGLSIIQPRVANKDNERLLAPITKEELHKALLQMHSDKSPGYFLSSLNDTNICLIPKCENPNNMKDLRPISMCNVVYKMVVQLLANKLRGCLSKRVSEEQSAFVVGRSILENALIAIEIIHARKRKTRGNKGELTLKINISKAYDRVDWTFLRVLVNSDRVGPIQPGRGLRQRDPLSPYLFILVAGHITEANHIMEILRLYAEASGQEINMNKSEVFFSRNTSRPAQEDLSRITGIHHVLGTGTYLGLPSMVGRSKKETFTYIKDCVWKRINSWRGRPLSKAGKE</sequence>
<dbReference type="SUPFAM" id="SSF56672">
    <property type="entry name" value="DNA/RNA polymerases"/>
    <property type="match status" value="1"/>
</dbReference>
<dbReference type="Pfam" id="PF00078">
    <property type="entry name" value="RVT_1"/>
    <property type="match status" value="1"/>
</dbReference>
<dbReference type="PANTHER" id="PTHR46890:SF48">
    <property type="entry name" value="RNA-DIRECTED DNA POLYMERASE"/>
    <property type="match status" value="1"/>
</dbReference>
<protein>
    <submittedName>
        <fullName evidence="2">Ribonuclease H</fullName>
    </submittedName>
</protein>
<proteinExistence type="predicted"/>